<evidence type="ECO:0000313" key="4">
    <source>
        <dbReference type="Proteomes" id="UP000188235"/>
    </source>
</evidence>
<dbReference type="Pfam" id="PF07811">
    <property type="entry name" value="TadE"/>
    <property type="match status" value="1"/>
</dbReference>
<dbReference type="STRING" id="399497.BW733_17105"/>
<dbReference type="RefSeq" id="WP_152024784.1">
    <property type="nucleotide sequence ID" value="NZ_CP019607.1"/>
</dbReference>
<keyword evidence="1" id="KW-0812">Transmembrane</keyword>
<sequence length="118" mass="12110">MDQRGISGSVQTVIVLPVALGLFLLLLQWSLVGWADATVLAAAQQGAAVGAPVEARVADAEAAAGAVADNGSLTDVKVTVSQTSTEVVTVVSGRAVTVLWPRRVESTVMVPRERLTGS</sequence>
<feature type="transmembrane region" description="Helical" evidence="1">
    <location>
        <begin position="12"/>
        <end position="35"/>
    </location>
</feature>
<organism evidence="3 4">
    <name type="scientific">Tessaracoccus flavescens</name>
    <dbReference type="NCBI Taxonomy" id="399497"/>
    <lineage>
        <taxon>Bacteria</taxon>
        <taxon>Bacillati</taxon>
        <taxon>Actinomycetota</taxon>
        <taxon>Actinomycetes</taxon>
        <taxon>Propionibacteriales</taxon>
        <taxon>Propionibacteriaceae</taxon>
        <taxon>Tessaracoccus</taxon>
    </lineage>
</organism>
<dbReference type="InterPro" id="IPR012495">
    <property type="entry name" value="TadE-like_dom"/>
</dbReference>
<proteinExistence type="predicted"/>
<keyword evidence="1" id="KW-1133">Transmembrane helix</keyword>
<dbReference type="AlphaFoldDB" id="A0A1Q2D1Y9"/>
<name>A0A1Q2D1Y9_9ACTN</name>
<reference evidence="3 4" key="1">
    <citation type="journal article" date="2008" name="Int. J. Syst. Evol. Microbiol.">
        <title>Tessaracoccus flavescens sp. nov., isolated from marine sediment.</title>
        <authorList>
            <person name="Lee D.W."/>
            <person name="Lee S.D."/>
        </authorList>
    </citation>
    <scope>NUCLEOTIDE SEQUENCE [LARGE SCALE GENOMIC DNA]</scope>
    <source>
        <strain evidence="3 4">SST-39T</strain>
    </source>
</reference>
<keyword evidence="1" id="KW-0472">Membrane</keyword>
<dbReference type="EMBL" id="CP019607">
    <property type="protein sequence ID" value="AQP52284.1"/>
    <property type="molecule type" value="Genomic_DNA"/>
</dbReference>
<feature type="domain" description="TadE-like" evidence="2">
    <location>
        <begin position="8"/>
        <end position="47"/>
    </location>
</feature>
<protein>
    <recommendedName>
        <fullName evidence="2">TadE-like domain-containing protein</fullName>
    </recommendedName>
</protein>
<accession>A0A1Q2D1Y9</accession>
<dbReference type="Proteomes" id="UP000188235">
    <property type="component" value="Chromosome"/>
</dbReference>
<evidence type="ECO:0000313" key="3">
    <source>
        <dbReference type="EMBL" id="AQP52284.1"/>
    </source>
</evidence>
<gene>
    <name evidence="3" type="ORF">BW733_17105</name>
</gene>
<evidence type="ECO:0000259" key="2">
    <source>
        <dbReference type="Pfam" id="PF07811"/>
    </source>
</evidence>
<dbReference type="KEGG" id="tfa:BW733_17105"/>
<keyword evidence="4" id="KW-1185">Reference proteome</keyword>
<evidence type="ECO:0000256" key="1">
    <source>
        <dbReference type="SAM" id="Phobius"/>
    </source>
</evidence>